<evidence type="ECO:0000256" key="1">
    <source>
        <dbReference type="SAM" id="MobiDB-lite"/>
    </source>
</evidence>
<dbReference type="EMBL" id="JACYFS010000003">
    <property type="protein sequence ID" value="MBD8083232.1"/>
    <property type="molecule type" value="Genomic_DNA"/>
</dbReference>
<feature type="compositionally biased region" description="Low complexity" evidence="1">
    <location>
        <begin position="559"/>
        <end position="579"/>
    </location>
</feature>
<evidence type="ECO:0000313" key="3">
    <source>
        <dbReference type="Proteomes" id="UP000637299"/>
    </source>
</evidence>
<feature type="region of interest" description="Disordered" evidence="1">
    <location>
        <begin position="400"/>
        <end position="658"/>
    </location>
</feature>
<evidence type="ECO:0008006" key="4">
    <source>
        <dbReference type="Google" id="ProtNLM"/>
    </source>
</evidence>
<proteinExistence type="predicted"/>
<feature type="compositionally biased region" description="Polar residues" evidence="1">
    <location>
        <begin position="123"/>
        <end position="140"/>
    </location>
</feature>
<feature type="region of interest" description="Disordered" evidence="1">
    <location>
        <begin position="672"/>
        <end position="708"/>
    </location>
</feature>
<keyword evidence="3" id="KW-1185">Reference proteome</keyword>
<feature type="compositionally biased region" description="Basic and acidic residues" evidence="1">
    <location>
        <begin position="322"/>
        <end position="344"/>
    </location>
</feature>
<name>A0ABR8ZDC0_9FLAO</name>
<sequence>MKTRVLELLIEPKNIQNDDLQILRDQIQEFPYLQNVRALHLYGVHLYEPENYQKELSKTAAYTTDKKNLYHLINGNLETKKADIPLSKVSQITENKKAYPAYAPKNGGFPLKRPEEKQEVNTEESPYTAVQPQPEVSNQPVEVEGQRNRILFEGEENFLNEENTLKIDLESSMESGNLVTEKLDASQASYQPGEVIFEEKPNTEEVAKTDDHLSSEIKENESGSESKENVADVDESEIEKLEIPNAESVKGEAEETKINFNQSEIKVSPEDNFEKAGEIVAEEKAVSFQEIIPLETENKEEKTISQDQLNTKTEFSSETNVSDDKIETDANKSEVENHEMGDVEEKADEVGETEINFNQSEIRVSPDSNLEEAVEVIAEDKAISFQEIAPLQTEIKENVEEAEKVSQDEVQNQTDFSSETIISEDKIESDDEKQKVEDDSQLSFHGTESFLPEVKMEAKTTVQQEIPAQNTPSKNKYEEEMRRLIEQVELKMKEAKKDVPKDEKATEKEQETVNSEISFAETQSFDVAAQSPEVVENEEEKKLNEDKISMDDEGISAQTETDSQSSETETESETVPSTSWKPMSFEVNTLDYSIGRKTEDVEQKPAEKPELSVEEKAPDAVHAEEKQEVNTENKEQAETEEVSENAEENVEDEKSAPAFNVSFFGSDISSFIKSNQKSEEEAQPEITPEPSPQPKAKPDQREIPSILDSNVPGFINTWQSWLKIDRTAEVEKEKIEIKEKAIEAFIENNPKISQLKDESSFVIKERNDDISHLMTETLAKLYTEQKLYSKAIQAYQILIGKHPDKKSYFEEKIQEVKDTRGR</sequence>
<feature type="compositionally biased region" description="Basic and acidic residues" evidence="1">
    <location>
        <begin position="539"/>
        <end position="550"/>
    </location>
</feature>
<feature type="compositionally biased region" description="Polar residues" evidence="1">
    <location>
        <begin position="408"/>
        <end position="421"/>
    </location>
</feature>
<feature type="compositionally biased region" description="Basic and acidic residues" evidence="1">
    <location>
        <begin position="594"/>
        <end position="637"/>
    </location>
</feature>
<feature type="region of interest" description="Disordered" evidence="1">
    <location>
        <begin position="116"/>
        <end position="141"/>
    </location>
</feature>
<accession>A0ABR8ZDC0</accession>
<organism evidence="2 3">
    <name type="scientific">Chryseobacterium caseinilyticum</name>
    <dbReference type="NCBI Taxonomy" id="2771428"/>
    <lineage>
        <taxon>Bacteria</taxon>
        <taxon>Pseudomonadati</taxon>
        <taxon>Bacteroidota</taxon>
        <taxon>Flavobacteriia</taxon>
        <taxon>Flavobacteriales</taxon>
        <taxon>Weeksellaceae</taxon>
        <taxon>Chryseobacterium group</taxon>
        <taxon>Chryseobacterium</taxon>
    </lineage>
</organism>
<feature type="compositionally biased region" description="Basic and acidic residues" evidence="1">
    <location>
        <begin position="200"/>
        <end position="230"/>
    </location>
</feature>
<feature type="compositionally biased region" description="Acidic residues" evidence="1">
    <location>
        <begin position="638"/>
        <end position="651"/>
    </location>
</feature>
<feature type="region of interest" description="Disordered" evidence="1">
    <location>
        <begin position="297"/>
        <end position="350"/>
    </location>
</feature>
<feature type="compositionally biased region" description="Basic and acidic residues" evidence="1">
    <location>
        <begin position="475"/>
        <end position="511"/>
    </location>
</feature>
<feature type="compositionally biased region" description="Polar residues" evidence="1">
    <location>
        <begin position="305"/>
        <end position="320"/>
    </location>
</feature>
<reference evidence="2 3" key="1">
    <citation type="submission" date="2020-09" db="EMBL/GenBank/DDBJ databases">
        <title>Genome seq and assembly of Chryseobacterium sp.</title>
        <authorList>
            <person name="Chhetri G."/>
        </authorList>
    </citation>
    <scope>NUCLEOTIDE SEQUENCE [LARGE SCALE GENOMIC DNA]</scope>
    <source>
        <strain evidence="2 3">GCR10</strain>
    </source>
</reference>
<comment type="caution">
    <text evidence="2">The sequence shown here is derived from an EMBL/GenBank/DDBJ whole genome shotgun (WGS) entry which is preliminary data.</text>
</comment>
<dbReference type="Proteomes" id="UP000637299">
    <property type="component" value="Unassembled WGS sequence"/>
</dbReference>
<gene>
    <name evidence="2" type="ORF">IC610_12490</name>
</gene>
<feature type="compositionally biased region" description="Polar residues" evidence="1">
    <location>
        <begin position="512"/>
        <end position="525"/>
    </location>
</feature>
<evidence type="ECO:0000313" key="2">
    <source>
        <dbReference type="EMBL" id="MBD8083232.1"/>
    </source>
</evidence>
<feature type="compositionally biased region" description="Polar residues" evidence="1">
    <location>
        <begin position="460"/>
        <end position="474"/>
    </location>
</feature>
<feature type="region of interest" description="Disordered" evidence="1">
    <location>
        <begin position="200"/>
        <end position="236"/>
    </location>
</feature>
<protein>
    <recommendedName>
        <fullName evidence="4">Tetratricopeptide repeat protein</fullName>
    </recommendedName>
</protein>
<dbReference type="RefSeq" id="WP_191737155.1">
    <property type="nucleotide sequence ID" value="NZ_JACYFS010000003.1"/>
</dbReference>